<dbReference type="GO" id="GO:0071555">
    <property type="term" value="P:cell wall organization"/>
    <property type="evidence" value="ECO:0007669"/>
    <property type="project" value="UniProtKB-KW"/>
</dbReference>
<keyword evidence="7 12" id="KW-0812">Transmembrane</keyword>
<protein>
    <submittedName>
        <fullName evidence="16">Putative arabinosyltransferase</fullName>
    </submittedName>
</protein>
<keyword evidence="4" id="KW-1003">Cell membrane</keyword>
<feature type="transmembrane region" description="Helical" evidence="12">
    <location>
        <begin position="415"/>
        <end position="447"/>
    </location>
</feature>
<keyword evidence="6 16" id="KW-0808">Transferase</keyword>
<dbReference type="eggNOG" id="COG1807">
    <property type="taxonomic scope" value="Bacteria"/>
</dbReference>
<dbReference type="EMBL" id="BAHC01000151">
    <property type="protein sequence ID" value="GAB91888.1"/>
    <property type="molecule type" value="Genomic_DNA"/>
</dbReference>
<dbReference type="Pfam" id="PF14896">
    <property type="entry name" value="Arabino_trans_C"/>
    <property type="match status" value="1"/>
</dbReference>
<dbReference type="InterPro" id="IPR007680">
    <property type="entry name" value="Arabino_trans_central"/>
</dbReference>
<evidence type="ECO:0000256" key="2">
    <source>
        <dbReference type="ARBA" id="ARBA00004651"/>
    </source>
</evidence>
<evidence type="ECO:0000256" key="10">
    <source>
        <dbReference type="ARBA" id="ARBA00023316"/>
    </source>
</evidence>
<dbReference type="AlphaFoldDB" id="K6V6P4"/>
<dbReference type="Gene3D" id="3.40.190.160">
    <property type="match status" value="1"/>
</dbReference>
<feature type="transmembrane region" description="Helical" evidence="12">
    <location>
        <begin position="459"/>
        <end position="478"/>
    </location>
</feature>
<dbReference type="Gene3D" id="2.60.120.940">
    <property type="entry name" value="EmbC, C-terminal domain, subdomain 2"/>
    <property type="match status" value="1"/>
</dbReference>
<feature type="domain" description="Arabinosyltransferase C-terminal" evidence="14">
    <location>
        <begin position="719"/>
        <end position="1122"/>
    </location>
</feature>
<accession>K6V6P4</accession>
<feature type="transmembrane region" description="Helical" evidence="12">
    <location>
        <begin position="606"/>
        <end position="626"/>
    </location>
</feature>
<feature type="transmembrane region" description="Helical" evidence="12">
    <location>
        <begin position="366"/>
        <end position="387"/>
    </location>
</feature>
<keyword evidence="10" id="KW-0961">Cell wall biogenesis/degradation</keyword>
<dbReference type="Gene3D" id="2.60.120.610">
    <property type="entry name" value="arabinofuranosyltransferase like domain"/>
    <property type="match status" value="1"/>
</dbReference>
<feature type="transmembrane region" description="Helical" evidence="12">
    <location>
        <begin position="699"/>
        <end position="722"/>
    </location>
</feature>
<feature type="transmembrane region" description="Helical" evidence="12">
    <location>
        <begin position="525"/>
        <end position="542"/>
    </location>
</feature>
<feature type="transmembrane region" description="Helical" evidence="12">
    <location>
        <begin position="578"/>
        <end position="599"/>
    </location>
</feature>
<feature type="transmembrane region" description="Helical" evidence="12">
    <location>
        <begin position="258"/>
        <end position="277"/>
    </location>
</feature>
<feature type="transmembrane region" description="Helical" evidence="12">
    <location>
        <begin position="554"/>
        <end position="572"/>
    </location>
</feature>
<reference evidence="16 17" key="1">
    <citation type="submission" date="2012-08" db="EMBL/GenBank/DDBJ databases">
        <title>Whole genome shotgun sequence of Gordonia rhizosphera NBRC 16068.</title>
        <authorList>
            <person name="Takarada H."/>
            <person name="Isaki S."/>
            <person name="Hosoyama A."/>
            <person name="Tsuchikane K."/>
            <person name="Katsumata H."/>
            <person name="Baba S."/>
            <person name="Ohji S."/>
            <person name="Yamazaki S."/>
            <person name="Fujita N."/>
        </authorList>
    </citation>
    <scope>NUCLEOTIDE SEQUENCE [LARGE SCALE GENOMIC DNA]</scope>
    <source>
        <strain evidence="16 17">NBRC 16068</strain>
    </source>
</reference>
<evidence type="ECO:0000313" key="16">
    <source>
        <dbReference type="EMBL" id="GAB91888.1"/>
    </source>
</evidence>
<dbReference type="InterPro" id="IPR040920">
    <property type="entry name" value="Arabino_trans_N"/>
</dbReference>
<evidence type="ECO:0000256" key="3">
    <source>
        <dbReference type="ARBA" id="ARBA00008195"/>
    </source>
</evidence>
<dbReference type="GO" id="GO:0005886">
    <property type="term" value="C:plasma membrane"/>
    <property type="evidence" value="ECO:0007669"/>
    <property type="project" value="UniProtKB-SubCell"/>
</dbReference>
<comment type="function">
    <text evidence="1">Arabinosyl transferase responsible for the polymerization of arabinose into the arabinan of arabinogalactan.</text>
</comment>
<dbReference type="STRING" id="1108045.GORHZ_151_00600"/>
<dbReference type="Proteomes" id="UP000008363">
    <property type="component" value="Unassembled WGS sequence"/>
</dbReference>
<evidence type="ECO:0000259" key="13">
    <source>
        <dbReference type="Pfam" id="PF04602"/>
    </source>
</evidence>
<dbReference type="InterPro" id="IPR032731">
    <property type="entry name" value="Arabino_trans_C"/>
</dbReference>
<keyword evidence="9 12" id="KW-0472">Membrane</keyword>
<feature type="transmembrane region" description="Helical" evidence="12">
    <location>
        <begin position="331"/>
        <end position="354"/>
    </location>
</feature>
<dbReference type="GO" id="GO:0052636">
    <property type="term" value="F:arabinosyltransferase activity"/>
    <property type="evidence" value="ECO:0007669"/>
    <property type="project" value="InterPro"/>
</dbReference>
<dbReference type="Pfam" id="PF04602">
    <property type="entry name" value="Arabinose_trans"/>
    <property type="match status" value="1"/>
</dbReference>
<proteinExistence type="inferred from homology"/>
<evidence type="ECO:0000256" key="9">
    <source>
        <dbReference type="ARBA" id="ARBA00023136"/>
    </source>
</evidence>
<evidence type="ECO:0000256" key="8">
    <source>
        <dbReference type="ARBA" id="ARBA00022989"/>
    </source>
</evidence>
<evidence type="ECO:0000256" key="12">
    <source>
        <dbReference type="SAM" id="Phobius"/>
    </source>
</evidence>
<comment type="subcellular location">
    <subcellularLocation>
        <location evidence="2">Cell membrane</location>
        <topology evidence="2">Multi-pass membrane protein</topology>
    </subcellularLocation>
</comment>
<sequence>MPVTASSAASDAAKPTARVSAGTARTVAVVAGLVGTVLCLITPFLPVKATDAAFDWPQGQSLSGASADIVAPLVAQTPQSLDAQIPCTVLAGLPADGALVFATMSPDAPKSKSSALYVTAGRDTVTVTFRNTVAASARRDRLTDCRRLHIWSQPSGPGAQFVGLGPATQLPPDKRPQVSGIYTDLTSAQAGEAADAGMHVHVQIDNRYVSSPTVLKLIVMILAVIAVAVALAALAVLDRIYGYHRRIGRRSRSLARSLIPRPTDVAVTVVLLAWAVLGAGTPDDGYILNMGRVADSSGYLANYYRFYGIPEAPFDWYYSFLGHWSSISPSILWMHIPSMLAGLASWFILSRVLLPRLGAAVRRSGWAMWAAATVFTAFWLPFCSGLRSESIIVLGSLLTWWGAERAIATRRLLPAALAAISAGFTLALAPQGVIAVAILLVSARPLLSILLDRRRETGLGALLAPVLASGLLVLVVVFRDQTLATVLEAMKIRYQVGPVISWHQEYLRYFFLTVTTDDGSLTRRVPVLLLLAALFVTVAVMLRRTRIVAVDPGPTWRAIGAVGVTLLLFAFTPTKWTIQFGVFAGLAAALAATATLAVAQSAARSARNLTVFISGLLFALAAATAGKNAWPFAYEYGIAWFDRAPSLAGISVSSVLLTLAVVSAGVAVWQHLRLDYVKNRGLSHGADGPGESAADRRRLFLASSPIAVIAGVMVVAEVLVFAKAAVERRPAYTVAASNVKTLTGDACGMADAVLAEPDPNEGILVPAGNESASAALAGEGGGAPSGLDDTGTGNAPAASVGFTPQGIPTDLYPTAGTARQGQMNVAASFSKPFVVRGGLGAGTTGGNGPRTVNGSTAALPFGLDPATTPVLGSYGYPGEARLTTGWYLLPTRDASPLLVVSAAGAIATTDAFGARVFGQKLVMQFGRPGPDGSFEQIGPGVAPIDPGPVIPNRPWRNLRVPMSVVPPRATVVRLAAVDNNLDPAQFIAVTPPRAPKLQTLQRLVGSTDPTLIDFTVGEQFPCQRPITVTNGVAEVPQWRILPDYVSANSQSKTWMSTAGGGLLSVSESTTSATTIPTYLRDDWHEDWGELEKLTPLTPDAAAVQVDLTDETRWGWSRVGSIRVEPQSYDQ</sequence>
<evidence type="ECO:0000256" key="6">
    <source>
        <dbReference type="ARBA" id="ARBA00022679"/>
    </source>
</evidence>
<evidence type="ECO:0000256" key="4">
    <source>
        <dbReference type="ARBA" id="ARBA00022475"/>
    </source>
</evidence>
<evidence type="ECO:0000259" key="14">
    <source>
        <dbReference type="Pfam" id="PF14896"/>
    </source>
</evidence>
<evidence type="ECO:0000256" key="1">
    <source>
        <dbReference type="ARBA" id="ARBA00003001"/>
    </source>
</evidence>
<dbReference type="GO" id="GO:0071766">
    <property type="term" value="P:Actinobacterium-type cell wall biogenesis"/>
    <property type="evidence" value="ECO:0007669"/>
    <property type="project" value="InterPro"/>
</dbReference>
<feature type="domain" description="Arabinosyltransferas concanavalin like" evidence="15">
    <location>
        <begin position="49"/>
        <end position="207"/>
    </location>
</feature>
<evidence type="ECO:0000259" key="15">
    <source>
        <dbReference type="Pfam" id="PF17689"/>
    </source>
</evidence>
<evidence type="ECO:0000256" key="11">
    <source>
        <dbReference type="SAM" id="MobiDB-lite"/>
    </source>
</evidence>
<dbReference type="RefSeq" id="WP_006335815.1">
    <property type="nucleotide sequence ID" value="NZ_BAHC01000151.1"/>
</dbReference>
<feature type="domain" description="Arabinofuranosyltransferase central" evidence="13">
    <location>
        <begin position="211"/>
        <end position="673"/>
    </location>
</feature>
<keyword evidence="17" id="KW-1185">Reference proteome</keyword>
<dbReference type="InterPro" id="IPR042486">
    <property type="entry name" value="Arabino_trans_C_2"/>
</dbReference>
<evidence type="ECO:0000256" key="5">
    <source>
        <dbReference type="ARBA" id="ARBA00022676"/>
    </source>
</evidence>
<dbReference type="OrthoDB" id="3584570at2"/>
<feature type="region of interest" description="Disordered" evidence="11">
    <location>
        <begin position="774"/>
        <end position="795"/>
    </location>
</feature>
<gene>
    <name evidence="16" type="ORF">GORHZ_151_00600</name>
</gene>
<feature type="transmembrane region" description="Helical" evidence="12">
    <location>
        <begin position="217"/>
        <end position="237"/>
    </location>
</feature>
<comment type="caution">
    <text evidence="16">The sequence shown here is derived from an EMBL/GenBank/DDBJ whole genome shotgun (WGS) entry which is preliminary data.</text>
</comment>
<keyword evidence="5" id="KW-0328">Glycosyltransferase</keyword>
<evidence type="ECO:0000313" key="17">
    <source>
        <dbReference type="Proteomes" id="UP000008363"/>
    </source>
</evidence>
<keyword evidence="8 12" id="KW-1133">Transmembrane helix</keyword>
<name>K6V6P4_9ACTN</name>
<organism evidence="16 17">
    <name type="scientific">Gordonia rhizosphera NBRC 16068</name>
    <dbReference type="NCBI Taxonomy" id="1108045"/>
    <lineage>
        <taxon>Bacteria</taxon>
        <taxon>Bacillati</taxon>
        <taxon>Actinomycetota</taxon>
        <taxon>Actinomycetes</taxon>
        <taxon>Mycobacteriales</taxon>
        <taxon>Gordoniaceae</taxon>
        <taxon>Gordonia</taxon>
    </lineage>
</organism>
<comment type="similarity">
    <text evidence="3">Belongs to the emb family.</text>
</comment>
<feature type="transmembrane region" description="Helical" evidence="12">
    <location>
        <begin position="646"/>
        <end position="669"/>
    </location>
</feature>
<dbReference type="Pfam" id="PF17689">
    <property type="entry name" value="Arabino_trans_N"/>
    <property type="match status" value="1"/>
</dbReference>
<dbReference type="InterPro" id="IPR027451">
    <property type="entry name" value="EmbABC_dom1"/>
</dbReference>
<evidence type="ECO:0000256" key="7">
    <source>
        <dbReference type="ARBA" id="ARBA00022692"/>
    </source>
</evidence>